<dbReference type="InterPro" id="IPR008547">
    <property type="entry name" value="DUF829_TMEM53"/>
</dbReference>
<dbReference type="EMBL" id="JBBPBM010000156">
    <property type="protein sequence ID" value="KAK8503037.1"/>
    <property type="molecule type" value="Genomic_DNA"/>
</dbReference>
<dbReference type="Proteomes" id="UP001472677">
    <property type="component" value="Unassembled WGS sequence"/>
</dbReference>
<dbReference type="PANTHER" id="PTHR12265:SF11">
    <property type="entry name" value="ALPHA_BETA-HYDROLASES SUPERFAMILY PROTEIN"/>
    <property type="match status" value="1"/>
</dbReference>
<proteinExistence type="predicted"/>
<gene>
    <name evidence="1" type="ORF">V6N12_000355</name>
</gene>
<comment type="caution">
    <text evidence="1">The sequence shown here is derived from an EMBL/GenBank/DDBJ whole genome shotgun (WGS) entry which is preliminary data.</text>
</comment>
<evidence type="ECO:0000313" key="1">
    <source>
        <dbReference type="EMBL" id="KAK8503037.1"/>
    </source>
</evidence>
<organism evidence="1 2">
    <name type="scientific">Hibiscus sabdariffa</name>
    <name type="common">roselle</name>
    <dbReference type="NCBI Taxonomy" id="183260"/>
    <lineage>
        <taxon>Eukaryota</taxon>
        <taxon>Viridiplantae</taxon>
        <taxon>Streptophyta</taxon>
        <taxon>Embryophyta</taxon>
        <taxon>Tracheophyta</taxon>
        <taxon>Spermatophyta</taxon>
        <taxon>Magnoliopsida</taxon>
        <taxon>eudicotyledons</taxon>
        <taxon>Gunneridae</taxon>
        <taxon>Pentapetalae</taxon>
        <taxon>rosids</taxon>
        <taxon>malvids</taxon>
        <taxon>Malvales</taxon>
        <taxon>Malvaceae</taxon>
        <taxon>Malvoideae</taxon>
        <taxon>Hibiscus</taxon>
    </lineage>
</organism>
<evidence type="ECO:0000313" key="2">
    <source>
        <dbReference type="Proteomes" id="UP001472677"/>
    </source>
</evidence>
<keyword evidence="2" id="KW-1185">Reference proteome</keyword>
<dbReference type="Pfam" id="PF05705">
    <property type="entry name" value="DUF829"/>
    <property type="match status" value="1"/>
</dbReference>
<dbReference type="PANTHER" id="PTHR12265">
    <property type="entry name" value="TRANSMEMBRANE PROTEIN 53"/>
    <property type="match status" value="1"/>
</dbReference>
<protein>
    <submittedName>
        <fullName evidence="1">Uncharacterized protein</fullName>
    </submittedName>
</protein>
<accession>A0ABR2B8C2</accession>
<name>A0ABR2B8C2_9ROSI</name>
<reference evidence="1 2" key="1">
    <citation type="journal article" date="2024" name="G3 (Bethesda)">
        <title>Genome assembly of Hibiscus sabdariffa L. provides insights into metabolisms of medicinal natural products.</title>
        <authorList>
            <person name="Kim T."/>
        </authorList>
    </citation>
    <scope>NUCLEOTIDE SEQUENCE [LARGE SCALE GENOMIC DNA]</scope>
    <source>
        <strain evidence="1">TK-2024</strain>
        <tissue evidence="1">Old leaves</tissue>
    </source>
</reference>
<sequence length="155" mass="17217">MKAASSSSNALHFPPIVTKKTLTQQSPTRLRRIHFLKLGQSFSNKSFSRSPVNPFTSSFLSVSSSSFNVFIESNANNMYLGWNKAPEIVIDGGGEAEALGKTDKVITMVLLGWLGATNKHLDKYIEWYNSRGIHLVTFLVELRDMMCLSSVSILD</sequence>